<dbReference type="CDD" id="cd06464">
    <property type="entry name" value="ACD_sHsps-like"/>
    <property type="match status" value="1"/>
</dbReference>
<protein>
    <recommendedName>
        <fullName evidence="4">SHSP domain-containing protein</fullName>
    </recommendedName>
</protein>
<dbReference type="InterPro" id="IPR008978">
    <property type="entry name" value="HSP20-like_chaperone"/>
</dbReference>
<evidence type="ECO:0000256" key="3">
    <source>
        <dbReference type="RuleBase" id="RU003616"/>
    </source>
</evidence>
<evidence type="ECO:0000259" key="4">
    <source>
        <dbReference type="PROSITE" id="PS01031"/>
    </source>
</evidence>
<organism evidence="5 6">
    <name type="scientific">Galdieria partita</name>
    <dbReference type="NCBI Taxonomy" id="83374"/>
    <lineage>
        <taxon>Eukaryota</taxon>
        <taxon>Rhodophyta</taxon>
        <taxon>Bangiophyceae</taxon>
        <taxon>Galdieriales</taxon>
        <taxon>Galdieriaceae</taxon>
        <taxon>Galdieria</taxon>
    </lineage>
</organism>
<reference evidence="5" key="1">
    <citation type="journal article" date="2022" name="Proc. Natl. Acad. Sci. U.S.A.">
        <title>Life cycle and functional genomics of the unicellular red alga Galdieria for elucidating algal and plant evolution and industrial use.</title>
        <authorList>
            <person name="Hirooka S."/>
            <person name="Itabashi T."/>
            <person name="Ichinose T.M."/>
            <person name="Onuma R."/>
            <person name="Fujiwara T."/>
            <person name="Yamashita S."/>
            <person name="Jong L.W."/>
            <person name="Tomita R."/>
            <person name="Iwane A.H."/>
            <person name="Miyagishima S.Y."/>
        </authorList>
    </citation>
    <scope>NUCLEOTIDE SEQUENCE</scope>
    <source>
        <strain evidence="5">NBRC 102759</strain>
    </source>
</reference>
<dbReference type="InterPro" id="IPR031107">
    <property type="entry name" value="Small_HSP"/>
</dbReference>
<evidence type="ECO:0000313" key="5">
    <source>
        <dbReference type="EMBL" id="GJQ13375.1"/>
    </source>
</evidence>
<dbReference type="AlphaFoldDB" id="A0A9C7USD4"/>
<sequence>MSELVRPGRFFDSSFGDLFSWATDPFYRDIWSVTPRSFGEGQIWSPRVDLVEKEDCFLVKAEVPGVPKENINVDLKGDILTVSGEKADERKSDEEREGTVYHRMERSYGKFERSIRLPKHIDRKGIKASCKDGMLTVTVPKKQVEKSESQKIEIATE</sequence>
<dbReference type="PANTHER" id="PTHR11527">
    <property type="entry name" value="HEAT-SHOCK PROTEIN 20 FAMILY MEMBER"/>
    <property type="match status" value="1"/>
</dbReference>
<dbReference type="Pfam" id="PF00011">
    <property type="entry name" value="HSP20"/>
    <property type="match status" value="1"/>
</dbReference>
<comment type="similarity">
    <text evidence="2 3">Belongs to the small heat shock protein (HSP20) family.</text>
</comment>
<feature type="domain" description="SHSP" evidence="4">
    <location>
        <begin position="39"/>
        <end position="157"/>
    </location>
</feature>
<name>A0A9C7USD4_9RHOD</name>
<gene>
    <name evidence="5" type="ORF">GpartN1_g5166.t1</name>
</gene>
<proteinExistence type="inferred from homology"/>
<accession>A0A9C7USD4</accession>
<dbReference type="PROSITE" id="PS01031">
    <property type="entry name" value="SHSP"/>
    <property type="match status" value="1"/>
</dbReference>
<comment type="caution">
    <text evidence="5">The sequence shown here is derived from an EMBL/GenBank/DDBJ whole genome shotgun (WGS) entry which is preliminary data.</text>
</comment>
<evidence type="ECO:0000256" key="1">
    <source>
        <dbReference type="ARBA" id="ARBA00023016"/>
    </source>
</evidence>
<dbReference type="SUPFAM" id="SSF49764">
    <property type="entry name" value="HSP20-like chaperones"/>
    <property type="match status" value="1"/>
</dbReference>
<keyword evidence="1" id="KW-0346">Stress response</keyword>
<dbReference type="Proteomes" id="UP001061958">
    <property type="component" value="Unassembled WGS sequence"/>
</dbReference>
<dbReference type="EMBL" id="BQMJ01000043">
    <property type="protein sequence ID" value="GJQ13375.1"/>
    <property type="molecule type" value="Genomic_DNA"/>
</dbReference>
<evidence type="ECO:0000313" key="6">
    <source>
        <dbReference type="Proteomes" id="UP001061958"/>
    </source>
</evidence>
<evidence type="ECO:0000256" key="2">
    <source>
        <dbReference type="PROSITE-ProRule" id="PRU00285"/>
    </source>
</evidence>
<dbReference type="InterPro" id="IPR002068">
    <property type="entry name" value="A-crystallin/Hsp20_dom"/>
</dbReference>
<keyword evidence="6" id="KW-1185">Reference proteome</keyword>
<reference evidence="5" key="2">
    <citation type="submission" date="2022-01" db="EMBL/GenBank/DDBJ databases">
        <authorList>
            <person name="Hirooka S."/>
            <person name="Miyagishima S.Y."/>
        </authorList>
    </citation>
    <scope>NUCLEOTIDE SEQUENCE</scope>
    <source>
        <strain evidence="5">NBRC 102759</strain>
    </source>
</reference>
<dbReference type="Gene3D" id="2.60.40.790">
    <property type="match status" value="1"/>
</dbReference>
<dbReference type="OrthoDB" id="128at2759"/>